<evidence type="ECO:0008006" key="8">
    <source>
        <dbReference type="Google" id="ProtNLM"/>
    </source>
</evidence>
<feature type="region of interest" description="Disordered" evidence="1">
    <location>
        <begin position="425"/>
        <end position="476"/>
    </location>
</feature>
<sequence>MTVRPRRLRSAAWAALLAVVLSSCATVPTGGPVVEGAGRQDEADDLYESFVRMLPAGPQKGVGEEGLVRGFLSDMRSYEDHHKAAREYLQPERREKWSGEGAVLIYPDMDEVSLSVDSGADGKTAEVRVRSPQVATLDPTGQYLPAEQGQMIDVTFDLAKNDEGEWRIVNLPDKLLLGEKDVERLYRPLNLYFYNLDHSSLVPDPVFLPARSDRREMRLVKTLVNGPTDWLVPAVGSAFPEDAKVDVAFDSGKVIVELRTDTGGDEFGMGAQLAWTLKQLPRVEGFTLRINDEDVEFPGDADENLQSTDKYWDPVNPGGVPTTTDLSAFFSRNGQLWSLTGTGTDDKHAEARLKGAAGVGDTPLKQHAVSLDQRRIAGIEAGGGRVVAADMTEGADFGTLMSGGKYTSVSWDRYGNLWVVEDVSEDGKDDRADRADKDSKDSKDDGSSGDKADDEPKRPGTKVWLLRGGTDPEEVDAPALRGREVKRLRVSRDGTRVAVITSDASGGKDDAGRLFVGRVIHGEEKSAVGAFLPLAQDLSTVEDASWRGGDQLAVVGQRARGANQAFLVSLDGSTDATSAAAPSGTDMKSITAAPGQPLMCGTEDGQIMLTGDRISWQRVADGANPVYPG</sequence>
<feature type="signal peptide" evidence="2">
    <location>
        <begin position="1"/>
        <end position="25"/>
    </location>
</feature>
<dbReference type="EMBL" id="CP022753">
    <property type="protein sequence ID" value="ASU85471.1"/>
    <property type="molecule type" value="Genomic_DNA"/>
</dbReference>
<dbReference type="Pfam" id="PF10647">
    <property type="entry name" value="Gmad1"/>
    <property type="match status" value="1"/>
</dbReference>
<dbReference type="Pfam" id="PF10646">
    <property type="entry name" value="Germane"/>
    <property type="match status" value="1"/>
</dbReference>
<gene>
    <name evidence="6" type="ORF">CDO52_24105</name>
</gene>
<evidence type="ECO:0000259" key="5">
    <source>
        <dbReference type="Pfam" id="PF25976"/>
    </source>
</evidence>
<dbReference type="InterPro" id="IPR018910">
    <property type="entry name" value="LpqB_C"/>
</dbReference>
<organism evidence="6 7">
    <name type="scientific">Nocardiopsis gilva YIM 90087</name>
    <dbReference type="NCBI Taxonomy" id="1235441"/>
    <lineage>
        <taxon>Bacteria</taxon>
        <taxon>Bacillati</taxon>
        <taxon>Actinomycetota</taxon>
        <taxon>Actinomycetes</taxon>
        <taxon>Streptosporangiales</taxon>
        <taxon>Nocardiopsidaceae</taxon>
        <taxon>Nocardiopsis</taxon>
    </lineage>
</organism>
<dbReference type="PROSITE" id="PS51257">
    <property type="entry name" value="PROKAR_LIPOPROTEIN"/>
    <property type="match status" value="1"/>
</dbReference>
<dbReference type="InterPro" id="IPR059026">
    <property type="entry name" value="LpqB_N"/>
</dbReference>
<dbReference type="InterPro" id="IPR019606">
    <property type="entry name" value="GerMN"/>
</dbReference>
<proteinExistence type="predicted"/>
<evidence type="ECO:0000256" key="2">
    <source>
        <dbReference type="SAM" id="SignalP"/>
    </source>
</evidence>
<keyword evidence="2" id="KW-0732">Signal</keyword>
<dbReference type="KEGG" id="ngv:CDO52_24105"/>
<feature type="domain" description="Lipoprotein LpqB N-terminal" evidence="5">
    <location>
        <begin position="57"/>
        <end position="182"/>
    </location>
</feature>
<dbReference type="Proteomes" id="UP000215005">
    <property type="component" value="Chromosome"/>
</dbReference>
<evidence type="ECO:0000259" key="4">
    <source>
        <dbReference type="Pfam" id="PF10647"/>
    </source>
</evidence>
<name>A0A223SBC3_9ACTN</name>
<evidence type="ECO:0000256" key="1">
    <source>
        <dbReference type="SAM" id="MobiDB-lite"/>
    </source>
</evidence>
<reference evidence="6 7" key="1">
    <citation type="submission" date="2017-08" db="EMBL/GenBank/DDBJ databases">
        <title>The complete genome sequence of Nocardiopsis gilva YIM 90087.</title>
        <authorList>
            <person name="Yin M."/>
            <person name="Tang S."/>
        </authorList>
    </citation>
    <scope>NUCLEOTIDE SEQUENCE [LARGE SCALE GENOMIC DNA]</scope>
    <source>
        <strain evidence="6 7">YIM 90087</strain>
    </source>
</reference>
<dbReference type="RefSeq" id="WP_094932729.1">
    <property type="nucleotide sequence ID" value="NZ_CP022753.1"/>
</dbReference>
<dbReference type="SUPFAM" id="SSF82171">
    <property type="entry name" value="DPP6 N-terminal domain-like"/>
    <property type="match status" value="1"/>
</dbReference>
<dbReference type="Pfam" id="PF25976">
    <property type="entry name" value="LpqB_N"/>
    <property type="match status" value="1"/>
</dbReference>
<feature type="compositionally biased region" description="Basic and acidic residues" evidence="1">
    <location>
        <begin position="425"/>
        <end position="458"/>
    </location>
</feature>
<evidence type="ECO:0000259" key="3">
    <source>
        <dbReference type="Pfam" id="PF10646"/>
    </source>
</evidence>
<dbReference type="AlphaFoldDB" id="A0A223SBC3"/>
<feature type="domain" description="Lipoprotein LpqB C-terminal" evidence="4">
    <location>
        <begin position="345"/>
        <end position="628"/>
    </location>
</feature>
<protein>
    <recommendedName>
        <fullName evidence="8">Lipoprotein LpqB</fullName>
    </recommendedName>
</protein>
<keyword evidence="7" id="KW-1185">Reference proteome</keyword>
<accession>A0A223SBC3</accession>
<feature type="chain" id="PRO_5012284970" description="Lipoprotein LpqB" evidence="2">
    <location>
        <begin position="26"/>
        <end position="629"/>
    </location>
</feature>
<dbReference type="OrthoDB" id="3226781at2"/>
<evidence type="ECO:0000313" key="7">
    <source>
        <dbReference type="Proteomes" id="UP000215005"/>
    </source>
</evidence>
<feature type="domain" description="GerMN" evidence="3">
    <location>
        <begin position="190"/>
        <end position="296"/>
    </location>
</feature>
<evidence type="ECO:0000313" key="6">
    <source>
        <dbReference type="EMBL" id="ASU85471.1"/>
    </source>
</evidence>